<organism evidence="1 2">
    <name type="scientific">Novosphingobium pentaromativorans US6-1</name>
    <dbReference type="NCBI Taxonomy" id="1088721"/>
    <lineage>
        <taxon>Bacteria</taxon>
        <taxon>Pseudomonadati</taxon>
        <taxon>Pseudomonadota</taxon>
        <taxon>Alphaproteobacteria</taxon>
        <taxon>Sphingomonadales</taxon>
        <taxon>Sphingomonadaceae</taxon>
        <taxon>Novosphingobium</taxon>
    </lineage>
</organism>
<keyword evidence="2" id="KW-1185">Reference proteome</keyword>
<name>G6EJH9_9SPHN</name>
<dbReference type="EMBL" id="AGFM01000076">
    <property type="protein sequence ID" value="EHJ58506.1"/>
    <property type="molecule type" value="Genomic_DNA"/>
</dbReference>
<sequence>MMAMIPVKIAIDQHGRFCCFECSKNLFTASPSDAIAVGAQG</sequence>
<comment type="caution">
    <text evidence="1">The sequence shown here is derived from an EMBL/GenBank/DDBJ whole genome shotgun (WGS) entry which is preliminary data.</text>
</comment>
<gene>
    <name evidence="1" type="ORF">NSU_4500</name>
</gene>
<reference evidence="1 2" key="1">
    <citation type="journal article" date="2012" name="J. Bacteriol.">
        <title>Genome sequence of benzo(a)pyrene-degrading bacterium Novosphingobium pentaromativorans US6-1.</title>
        <authorList>
            <person name="Luo Y.R."/>
            <person name="Kang S.G."/>
            <person name="Kim S.J."/>
            <person name="Kim M.R."/>
            <person name="Li N."/>
            <person name="Lee J.H."/>
            <person name="Kwon K.K."/>
        </authorList>
    </citation>
    <scope>NUCLEOTIDE SEQUENCE [LARGE SCALE GENOMIC DNA]</scope>
    <source>
        <strain evidence="1 2">US6-1</strain>
    </source>
</reference>
<proteinExistence type="predicted"/>
<evidence type="ECO:0000313" key="2">
    <source>
        <dbReference type="Proteomes" id="UP000004030"/>
    </source>
</evidence>
<dbReference type="Proteomes" id="UP000004030">
    <property type="component" value="Unassembled WGS sequence"/>
</dbReference>
<evidence type="ECO:0000313" key="1">
    <source>
        <dbReference type="EMBL" id="EHJ58506.1"/>
    </source>
</evidence>
<dbReference type="AlphaFoldDB" id="G6EJH9"/>
<accession>G6EJH9</accession>
<protein>
    <submittedName>
        <fullName evidence="1">Uncharacterized protein</fullName>
    </submittedName>
</protein>